<evidence type="ECO:0000313" key="3">
    <source>
        <dbReference type="EMBL" id="KAK3242716.1"/>
    </source>
</evidence>
<evidence type="ECO:0000256" key="1">
    <source>
        <dbReference type="SAM" id="MobiDB-lite"/>
    </source>
</evidence>
<gene>
    <name evidence="3" type="ORF">CYMTET_47605</name>
</gene>
<evidence type="ECO:0000313" key="4">
    <source>
        <dbReference type="Proteomes" id="UP001190700"/>
    </source>
</evidence>
<sequence length="427" mass="46694">MASAQKQLSTQFAEEIAEKFDSMDVAFDKLNLRNAQSQGKFVTTTHSVVSEELEPQSVQFPYNYPSLITDSSLIRALTLRDNLEPYESDERCVDFRDVHLGIGVSAIQTLPPRLYLHSRDNTYRPNKPQWAASGTAHITPEASEETALAVGKNVIVDGVVSILKRGSSSLDDPSGFSPPGNNPGGTNPHNEEPDPSNAELGSRDPNGDPGGGDPGDGDLGLAGATYDSGSSRPRRPPSAQDKAKALDYVAKRCRDKVNVYEWNKDARRGASAYVRIAITPILIGLFGTLSVFTESMFVSTWYNLIAEDIRDNLNADMDQQKDFRDDAKIKKNLDARAKPKRQVLKCILPDSKSVKVACQFLLDEDDSDGKEVEKQTSLESNSDSEHDSDGTEAPDTEAEATSDGSRVDLDSYVTDEEYAFDDDDADA</sequence>
<reference evidence="3 4" key="1">
    <citation type="journal article" date="2015" name="Genome Biol. Evol.">
        <title>Comparative Genomics of a Bacterivorous Green Alga Reveals Evolutionary Causalities and Consequences of Phago-Mixotrophic Mode of Nutrition.</title>
        <authorList>
            <person name="Burns J.A."/>
            <person name="Paasch A."/>
            <person name="Narechania A."/>
            <person name="Kim E."/>
        </authorList>
    </citation>
    <scope>NUCLEOTIDE SEQUENCE [LARGE SCALE GENOMIC DNA]</scope>
    <source>
        <strain evidence="3 4">PLY_AMNH</strain>
    </source>
</reference>
<keyword evidence="2" id="KW-1133">Transmembrane helix</keyword>
<accession>A0AAE0BTV4</accession>
<protein>
    <submittedName>
        <fullName evidence="3">Uncharacterized protein</fullName>
    </submittedName>
</protein>
<feature type="compositionally biased region" description="Gly residues" evidence="1">
    <location>
        <begin position="208"/>
        <end position="220"/>
    </location>
</feature>
<keyword evidence="2" id="KW-0812">Transmembrane</keyword>
<feature type="region of interest" description="Disordered" evidence="1">
    <location>
        <begin position="368"/>
        <end position="427"/>
    </location>
</feature>
<dbReference type="AlphaFoldDB" id="A0AAE0BTV4"/>
<name>A0AAE0BTV4_9CHLO</name>
<feature type="compositionally biased region" description="Acidic residues" evidence="1">
    <location>
        <begin position="413"/>
        <end position="427"/>
    </location>
</feature>
<organism evidence="3 4">
    <name type="scientific">Cymbomonas tetramitiformis</name>
    <dbReference type="NCBI Taxonomy" id="36881"/>
    <lineage>
        <taxon>Eukaryota</taxon>
        <taxon>Viridiplantae</taxon>
        <taxon>Chlorophyta</taxon>
        <taxon>Pyramimonadophyceae</taxon>
        <taxon>Pyramimonadales</taxon>
        <taxon>Pyramimonadaceae</taxon>
        <taxon>Cymbomonas</taxon>
    </lineage>
</organism>
<feature type="region of interest" description="Disordered" evidence="1">
    <location>
        <begin position="168"/>
        <end position="243"/>
    </location>
</feature>
<keyword evidence="2" id="KW-0472">Membrane</keyword>
<proteinExistence type="predicted"/>
<dbReference type="Proteomes" id="UP001190700">
    <property type="component" value="Unassembled WGS sequence"/>
</dbReference>
<feature type="transmembrane region" description="Helical" evidence="2">
    <location>
        <begin position="272"/>
        <end position="292"/>
    </location>
</feature>
<comment type="caution">
    <text evidence="3">The sequence shown here is derived from an EMBL/GenBank/DDBJ whole genome shotgun (WGS) entry which is preliminary data.</text>
</comment>
<feature type="compositionally biased region" description="Low complexity" evidence="1">
    <location>
        <begin position="173"/>
        <end position="188"/>
    </location>
</feature>
<keyword evidence="4" id="KW-1185">Reference proteome</keyword>
<evidence type="ECO:0000256" key="2">
    <source>
        <dbReference type="SAM" id="Phobius"/>
    </source>
</evidence>
<feature type="compositionally biased region" description="Acidic residues" evidence="1">
    <location>
        <begin position="390"/>
        <end position="400"/>
    </location>
</feature>
<dbReference type="EMBL" id="LGRX02033129">
    <property type="protein sequence ID" value="KAK3242716.1"/>
    <property type="molecule type" value="Genomic_DNA"/>
</dbReference>